<feature type="domain" description="Zinc finger DksA/TraR C4-type" evidence="5">
    <location>
        <begin position="79"/>
        <end position="107"/>
    </location>
</feature>
<dbReference type="Gene3D" id="1.20.120.910">
    <property type="entry name" value="DksA, coiled-coil domain"/>
    <property type="match status" value="1"/>
</dbReference>
<evidence type="ECO:0000256" key="2">
    <source>
        <dbReference type="ARBA" id="ARBA00022771"/>
    </source>
</evidence>
<accession>A0ABX3ZD12</accession>
<dbReference type="InterPro" id="IPR000962">
    <property type="entry name" value="Znf_DskA_TraR"/>
</dbReference>
<dbReference type="SUPFAM" id="SSF109635">
    <property type="entry name" value="DnaK suppressor protein DksA, alpha-hairpin domain"/>
    <property type="match status" value="1"/>
</dbReference>
<dbReference type="Proteomes" id="UP000196594">
    <property type="component" value="Unassembled WGS sequence"/>
</dbReference>
<reference evidence="6 7" key="1">
    <citation type="journal article" date="2017" name="Int. J. Syst. Evol. Microbiol.">
        <title>Solibacillus kalamii sp. nov., isolated from a high-efficiency particulate arrestance filter system used in the International Space Station.</title>
        <authorList>
            <person name="Checinska Sielaff A."/>
            <person name="Kumar R.M."/>
            <person name="Pal D."/>
            <person name="Mayilraj S."/>
            <person name="Venkateswaran K."/>
        </authorList>
    </citation>
    <scope>NUCLEOTIDE SEQUENCE [LARGE SCALE GENOMIC DNA]</scope>
    <source>
        <strain evidence="6 7">ISSFR-015</strain>
    </source>
</reference>
<dbReference type="PANTHER" id="PTHR33823">
    <property type="entry name" value="RNA POLYMERASE-BINDING TRANSCRIPTION FACTOR DKSA-RELATED"/>
    <property type="match status" value="1"/>
</dbReference>
<protein>
    <submittedName>
        <fullName evidence="6">Molecular chaperone DnaK</fullName>
    </submittedName>
</protein>
<sequence>MDINQLQHLRSILEEELATLQEHVNEEPAVEDTEITAVDNHPADAATDLTTIVTEKTLNELKEDEIERIQTALNAMDEGTYGECIVCGKEIPFERLEAIPTALTCIDHVDEVME</sequence>
<dbReference type="Pfam" id="PF01258">
    <property type="entry name" value="zf-dskA_traR"/>
    <property type="match status" value="1"/>
</dbReference>
<evidence type="ECO:0000313" key="6">
    <source>
        <dbReference type="EMBL" id="OUZ37604.1"/>
    </source>
</evidence>
<evidence type="ECO:0000313" key="7">
    <source>
        <dbReference type="Proteomes" id="UP000196594"/>
    </source>
</evidence>
<evidence type="ECO:0000256" key="1">
    <source>
        <dbReference type="ARBA" id="ARBA00022723"/>
    </source>
</evidence>
<organism evidence="6 7">
    <name type="scientific">Solibacillus kalamii</name>
    <dbReference type="NCBI Taxonomy" id="1748298"/>
    <lineage>
        <taxon>Bacteria</taxon>
        <taxon>Bacillati</taxon>
        <taxon>Bacillota</taxon>
        <taxon>Bacilli</taxon>
        <taxon>Bacillales</taxon>
        <taxon>Caryophanaceae</taxon>
        <taxon>Solibacillus</taxon>
    </lineage>
</organism>
<dbReference type="RefSeq" id="WP_087618472.1">
    <property type="nucleotide sequence ID" value="NZ_JAFBEY010000012.1"/>
</dbReference>
<evidence type="ECO:0000259" key="5">
    <source>
        <dbReference type="Pfam" id="PF01258"/>
    </source>
</evidence>
<keyword evidence="1" id="KW-0479">Metal-binding</keyword>
<dbReference type="InterPro" id="IPR037187">
    <property type="entry name" value="DnaK_N"/>
</dbReference>
<name>A0ABX3ZD12_9BACL</name>
<keyword evidence="7" id="KW-1185">Reference proteome</keyword>
<gene>
    <name evidence="6" type="ORF">CBM15_17520</name>
</gene>
<evidence type="ECO:0000256" key="4">
    <source>
        <dbReference type="PROSITE-ProRule" id="PRU00510"/>
    </source>
</evidence>
<dbReference type="PROSITE" id="PS51128">
    <property type="entry name" value="ZF_DKSA_2"/>
    <property type="match status" value="1"/>
</dbReference>
<dbReference type="SUPFAM" id="SSF57716">
    <property type="entry name" value="Glucocorticoid receptor-like (DNA-binding domain)"/>
    <property type="match status" value="1"/>
</dbReference>
<dbReference type="PANTHER" id="PTHR33823:SF4">
    <property type="entry name" value="GENERAL STRESS PROTEIN 16O"/>
    <property type="match status" value="1"/>
</dbReference>
<evidence type="ECO:0000256" key="3">
    <source>
        <dbReference type="ARBA" id="ARBA00022833"/>
    </source>
</evidence>
<dbReference type="EMBL" id="NHNT01000015">
    <property type="protein sequence ID" value="OUZ37604.1"/>
    <property type="molecule type" value="Genomic_DNA"/>
</dbReference>
<comment type="caution">
    <text evidence="6">The sequence shown here is derived from an EMBL/GenBank/DDBJ whole genome shotgun (WGS) entry which is preliminary data.</text>
</comment>
<feature type="zinc finger region" description="dksA C4-type" evidence="4">
    <location>
        <begin position="84"/>
        <end position="108"/>
    </location>
</feature>
<proteinExistence type="predicted"/>
<keyword evidence="2" id="KW-0863">Zinc-finger</keyword>
<keyword evidence="3" id="KW-0862">Zinc</keyword>